<protein>
    <recommendedName>
        <fullName evidence="2">EF-hand domain-containing protein</fullName>
    </recommendedName>
</protein>
<evidence type="ECO:0008006" key="2">
    <source>
        <dbReference type="Google" id="ProtNLM"/>
    </source>
</evidence>
<sequence length="71" mass="8267">MLRWLQDFALPDSACQTEEDSFLYQILTESLDHNGDGVVDIIELSEGLRNWKKILFFKMTKKINERNGTGF</sequence>
<evidence type="ECO:0000313" key="1">
    <source>
        <dbReference type="Ensembl" id="ENSCCNP00000010260.1"/>
    </source>
</evidence>
<dbReference type="Ensembl" id="ENSCCNT00000013506.1">
    <property type="protein sequence ID" value="ENSCCNP00000010260.1"/>
    <property type="gene ID" value="ENSCCNG00000010770.1"/>
</dbReference>
<name>A0A8C0ZQG3_CASCN</name>
<dbReference type="InterPro" id="IPR018247">
    <property type="entry name" value="EF_Hand_1_Ca_BS"/>
</dbReference>
<dbReference type="PROSITE" id="PS00018">
    <property type="entry name" value="EF_HAND_1"/>
    <property type="match status" value="1"/>
</dbReference>
<reference evidence="1" key="1">
    <citation type="submission" date="2023-09" db="UniProtKB">
        <authorList>
            <consortium name="Ensembl"/>
        </authorList>
    </citation>
    <scope>IDENTIFICATION</scope>
</reference>
<accession>A0A8C0ZQG3</accession>
<organism evidence="1">
    <name type="scientific">Castor canadensis</name>
    <name type="common">American beaver</name>
    <dbReference type="NCBI Taxonomy" id="51338"/>
    <lineage>
        <taxon>Eukaryota</taxon>
        <taxon>Metazoa</taxon>
        <taxon>Chordata</taxon>
        <taxon>Craniata</taxon>
        <taxon>Vertebrata</taxon>
        <taxon>Euteleostomi</taxon>
        <taxon>Mammalia</taxon>
        <taxon>Eutheria</taxon>
        <taxon>Euarchontoglires</taxon>
        <taxon>Glires</taxon>
        <taxon>Rodentia</taxon>
        <taxon>Castorimorpha</taxon>
        <taxon>Castoridae</taxon>
        <taxon>Castor</taxon>
    </lineage>
</organism>
<dbReference type="AlphaFoldDB" id="A0A8C0ZQG3"/>
<proteinExistence type="predicted"/>